<reference evidence="5" key="1">
    <citation type="submission" date="2021-03" db="EMBL/GenBank/DDBJ databases">
        <title>Whole genome shotgun sequence of Actinoplanes auranticolor NBRC 12245.</title>
        <authorList>
            <person name="Komaki H."/>
            <person name="Tamura T."/>
        </authorList>
    </citation>
    <scope>NUCLEOTIDE SEQUENCE</scope>
    <source>
        <strain evidence="5">NBRC 12245</strain>
    </source>
</reference>
<dbReference type="SUPFAM" id="SSF48208">
    <property type="entry name" value="Six-hairpin glycosidases"/>
    <property type="match status" value="1"/>
</dbReference>
<dbReference type="GO" id="GO:0004573">
    <property type="term" value="F:Glc3Man9GlcNAc2 oligosaccharide glucosidase activity"/>
    <property type="evidence" value="ECO:0007669"/>
    <property type="project" value="InterPro"/>
</dbReference>
<keyword evidence="6" id="KW-1185">Reference proteome</keyword>
<dbReference type="RefSeq" id="WP_246595076.1">
    <property type="nucleotide sequence ID" value="NZ_BAABEA010000019.1"/>
</dbReference>
<sequence>MIDNLDRDARRAPAVRGAGVIDDLHRGARQVPAVRGAGVVDDLDRGARRVLAANWRQCATVPAAALYPHQWSWDSAFIAIGLRHLSPARAQRELESLLGAQWRDGRVPHIVFDPHVRADAYFPGPAFWRSGAVPGAPGVPTSGIVQPPAHALAAWSTYLTDPATARARGFLPRIYPRLVRWHRYLTTRRDLTGSGLMSVVHPWESGMDNSPAWDSPLSRVIPVPATAFTRRDLNHGVAAERPTDEDYGRYVRLARDYRDAGYADSLQVHGFAVEDPLCNALLAAGEHALASMAAELGRDPQPHLAAAARLTAALVSTLYDPAAGMFFPRDAHTSHLIRTYSVGGLAPLVVPDLPVAAELVRTALSDRFRLHEACPLPSYDLTAADHDPGRYWRGPGWINTSWLFWHGLRLHGETALADDLRRRLLDRVRTAGFREYLDPLTGAGHGASDFSWTAALTLDLLRAA</sequence>
<protein>
    <recommendedName>
        <fullName evidence="4">Mannosylglycerate hydrolase MGH1-like glycoside hydrolase domain-containing protein</fullName>
    </recommendedName>
</protein>
<keyword evidence="3" id="KW-0326">Glycosidase</keyword>
<evidence type="ECO:0000313" key="6">
    <source>
        <dbReference type="Proteomes" id="UP000681340"/>
    </source>
</evidence>
<gene>
    <name evidence="5" type="ORF">Aau02nite_24400</name>
</gene>
<keyword evidence="2" id="KW-0378">Hydrolase</keyword>
<dbReference type="InterPro" id="IPR054491">
    <property type="entry name" value="MGH1-like_GH"/>
</dbReference>
<dbReference type="PANTHER" id="PTHR10412:SF11">
    <property type="entry name" value="MANNOSYL-OLIGOSACCHARIDE GLUCOSIDASE"/>
    <property type="match status" value="1"/>
</dbReference>
<evidence type="ECO:0000313" key="5">
    <source>
        <dbReference type="EMBL" id="GIM66776.1"/>
    </source>
</evidence>
<evidence type="ECO:0000256" key="1">
    <source>
        <dbReference type="ARBA" id="ARBA00010833"/>
    </source>
</evidence>
<comment type="similarity">
    <text evidence="1">Belongs to the glycosyl hydrolase 63 family.</text>
</comment>
<evidence type="ECO:0000259" key="4">
    <source>
        <dbReference type="Pfam" id="PF22422"/>
    </source>
</evidence>
<feature type="domain" description="Mannosylglycerate hydrolase MGH1-like glycoside hydrolase" evidence="4">
    <location>
        <begin position="67"/>
        <end position="453"/>
    </location>
</feature>
<accession>A0A919VKN3</accession>
<dbReference type="InterPro" id="IPR012341">
    <property type="entry name" value="6hp_glycosidase-like_sf"/>
</dbReference>
<comment type="caution">
    <text evidence="5">The sequence shown here is derived from an EMBL/GenBank/DDBJ whole genome shotgun (WGS) entry which is preliminary data.</text>
</comment>
<dbReference type="GO" id="GO:0009311">
    <property type="term" value="P:oligosaccharide metabolic process"/>
    <property type="evidence" value="ECO:0007669"/>
    <property type="project" value="InterPro"/>
</dbReference>
<dbReference type="Pfam" id="PF22422">
    <property type="entry name" value="MGH1-like_GH"/>
    <property type="match status" value="1"/>
</dbReference>
<dbReference type="Gene3D" id="1.50.10.10">
    <property type="match status" value="1"/>
</dbReference>
<dbReference type="InterPro" id="IPR004888">
    <property type="entry name" value="Glycoside_hydrolase_63"/>
</dbReference>
<evidence type="ECO:0000256" key="2">
    <source>
        <dbReference type="ARBA" id="ARBA00022801"/>
    </source>
</evidence>
<dbReference type="PANTHER" id="PTHR10412">
    <property type="entry name" value="MANNOSYL-OLIGOSACCHARIDE GLUCOSIDASE"/>
    <property type="match status" value="1"/>
</dbReference>
<evidence type="ECO:0000256" key="3">
    <source>
        <dbReference type="ARBA" id="ARBA00023295"/>
    </source>
</evidence>
<dbReference type="EMBL" id="BOQL01000021">
    <property type="protein sequence ID" value="GIM66776.1"/>
    <property type="molecule type" value="Genomic_DNA"/>
</dbReference>
<name>A0A919VKN3_9ACTN</name>
<proteinExistence type="inferred from homology"/>
<dbReference type="AlphaFoldDB" id="A0A919VKN3"/>
<dbReference type="GO" id="GO:0006487">
    <property type="term" value="P:protein N-linked glycosylation"/>
    <property type="evidence" value="ECO:0007669"/>
    <property type="project" value="TreeGrafter"/>
</dbReference>
<dbReference type="InterPro" id="IPR008928">
    <property type="entry name" value="6-hairpin_glycosidase_sf"/>
</dbReference>
<dbReference type="Proteomes" id="UP000681340">
    <property type="component" value="Unassembled WGS sequence"/>
</dbReference>
<organism evidence="5 6">
    <name type="scientific">Actinoplanes auranticolor</name>
    <dbReference type="NCBI Taxonomy" id="47988"/>
    <lineage>
        <taxon>Bacteria</taxon>
        <taxon>Bacillati</taxon>
        <taxon>Actinomycetota</taxon>
        <taxon>Actinomycetes</taxon>
        <taxon>Micromonosporales</taxon>
        <taxon>Micromonosporaceae</taxon>
        <taxon>Actinoplanes</taxon>
    </lineage>
</organism>